<keyword evidence="3" id="KW-1185">Reference proteome</keyword>
<proteinExistence type="predicted"/>
<evidence type="ECO:0000313" key="3">
    <source>
        <dbReference type="Proteomes" id="UP000240760"/>
    </source>
</evidence>
<feature type="region of interest" description="Disordered" evidence="1">
    <location>
        <begin position="1"/>
        <end position="109"/>
    </location>
</feature>
<accession>A0A2T4CDP4</accession>
<feature type="compositionally biased region" description="Basic residues" evidence="1">
    <location>
        <begin position="21"/>
        <end position="40"/>
    </location>
</feature>
<evidence type="ECO:0000313" key="2">
    <source>
        <dbReference type="EMBL" id="PTB79664.1"/>
    </source>
</evidence>
<reference evidence="2 3" key="1">
    <citation type="submission" date="2016-07" db="EMBL/GenBank/DDBJ databases">
        <title>Multiple horizontal gene transfer events from other fungi enriched the ability of initially mycotrophic Trichoderma (Ascomycota) to feed on dead plant biomass.</title>
        <authorList>
            <consortium name="DOE Joint Genome Institute"/>
            <person name="Aerts A."/>
            <person name="Atanasova L."/>
            <person name="Chenthamara K."/>
            <person name="Zhang J."/>
            <person name="Grujic M."/>
            <person name="Henrissat B."/>
            <person name="Kuo A."/>
            <person name="Salamov A."/>
            <person name="Lipzen A."/>
            <person name="Labutti K."/>
            <person name="Barry K."/>
            <person name="Miao Y."/>
            <person name="Rahimi M.J."/>
            <person name="Shen Q."/>
            <person name="Grigoriev I.V."/>
            <person name="Kubicek C.P."/>
            <person name="Druzhinina I.S."/>
        </authorList>
    </citation>
    <scope>NUCLEOTIDE SEQUENCE [LARGE SCALE GENOMIC DNA]</scope>
    <source>
        <strain evidence="2 3">ATCC 18648</strain>
    </source>
</reference>
<protein>
    <submittedName>
        <fullName evidence="2">Uncharacterized protein</fullName>
    </submittedName>
</protein>
<dbReference type="EMBL" id="KZ679128">
    <property type="protein sequence ID" value="PTB79664.1"/>
    <property type="molecule type" value="Genomic_DNA"/>
</dbReference>
<dbReference type="AlphaFoldDB" id="A0A2T4CDP4"/>
<sequence length="517" mass="59734">METRTETRVGEISPQKSRSSTPRRRKNGRYRRTPSKRHTPTPHSSPYRSSKRTSKSRTPQRGIQSPLKQRRREHEDEVKVDTRDERIINGVDEEKDEAKEKNSDEARQQGGTIVGEKMLADMEAEKRHYLGPDLRWAPLEERLFEILFLRQEIPLLPSYWEEYFPTFPMPEGCYCWREDMHPVVYEHANNTFRATAALTRVIDLTADIRTTCQSGLRSKAPQMIKKSLGKFLNWAAEDGGYRHLEYVPNIIVEIVDMRREDMPQTAFVEMRMRDLARQHRKMLAIKPEKEDDADEGDVDMEVDRQVRDEAEASHEERQKQQAVASRSRSWRIFGSRVMNRLFRLIRRRSVIKPEYHGETNVIESDADEAMTGEGETPESNTVNVKQEDDEYEGIQVTFKREPCSESEDDIAMADIPLASSSAANSSSSPTLYRRQPPVIFGFFIVGTEVMLFTADSSKEEAAMNLTLQLILNFEDRSLSIWNALTVAIVACLARDDMMKRMDDFEEARVVEESDPDA</sequence>
<feature type="compositionally biased region" description="Basic and acidic residues" evidence="1">
    <location>
        <begin position="96"/>
        <end position="107"/>
    </location>
</feature>
<dbReference type="Proteomes" id="UP000240760">
    <property type="component" value="Unassembled WGS sequence"/>
</dbReference>
<dbReference type="STRING" id="983965.A0A2T4CDP4"/>
<evidence type="ECO:0000256" key="1">
    <source>
        <dbReference type="SAM" id="MobiDB-lite"/>
    </source>
</evidence>
<dbReference type="OrthoDB" id="5286775at2759"/>
<gene>
    <name evidence="2" type="ORF">M440DRAFT_1176383</name>
</gene>
<organism evidence="2 3">
    <name type="scientific">Trichoderma longibrachiatum ATCC 18648</name>
    <dbReference type="NCBI Taxonomy" id="983965"/>
    <lineage>
        <taxon>Eukaryota</taxon>
        <taxon>Fungi</taxon>
        <taxon>Dikarya</taxon>
        <taxon>Ascomycota</taxon>
        <taxon>Pezizomycotina</taxon>
        <taxon>Sordariomycetes</taxon>
        <taxon>Hypocreomycetidae</taxon>
        <taxon>Hypocreales</taxon>
        <taxon>Hypocreaceae</taxon>
        <taxon>Trichoderma</taxon>
    </lineage>
</organism>
<feature type="region of interest" description="Disordered" evidence="1">
    <location>
        <begin position="361"/>
        <end position="406"/>
    </location>
</feature>
<feature type="compositionally biased region" description="Basic and acidic residues" evidence="1">
    <location>
        <begin position="72"/>
        <end position="87"/>
    </location>
</feature>
<name>A0A2T4CDP4_TRILO</name>